<reference evidence="1 2" key="2">
    <citation type="journal article" date="2022" name="Mol. Ecol. Resour.">
        <title>The genomes of chicory, endive, great burdock and yacon provide insights into Asteraceae paleo-polyploidization history and plant inulin production.</title>
        <authorList>
            <person name="Fan W."/>
            <person name="Wang S."/>
            <person name="Wang H."/>
            <person name="Wang A."/>
            <person name="Jiang F."/>
            <person name="Liu H."/>
            <person name="Zhao H."/>
            <person name="Xu D."/>
            <person name="Zhang Y."/>
        </authorList>
    </citation>
    <scope>NUCLEOTIDE SEQUENCE [LARGE SCALE GENOMIC DNA]</scope>
    <source>
        <strain evidence="2">cv. Punajuju</strain>
        <tissue evidence="1">Leaves</tissue>
    </source>
</reference>
<evidence type="ECO:0000313" key="2">
    <source>
        <dbReference type="Proteomes" id="UP001055811"/>
    </source>
</evidence>
<dbReference type="EMBL" id="CM042015">
    <property type="protein sequence ID" value="KAI3710731.1"/>
    <property type="molecule type" value="Genomic_DNA"/>
</dbReference>
<proteinExistence type="predicted"/>
<sequence>MADVETANPIIIPTKKRTRKPLHPKNTSQNESNIVAGVISLPPSALENFAGKENSDSLSQHKSPKIKKSGKGKNHEPATVSFEKELQEMQEKLQKMTLEKQQAEEQLKLKEQELESHNREQEKVKMELKKLQKLKEFKPTMTLPLLHSLKEKDQVKKKKKGCTDTKKPATPYIMWCKDHWTEVKNENPEAEFSEVANILGAKWKTLTPEDKKPYEEKYQIEKAAYSKIMVNEKRESEAMKLLEEEQKQKTAMELLEQYLQFKEGAEKEGDNKKIKKEKDPLKPKRPESAYFLFMKEKRAALVAENKSMVEIAKITGEEWKNMTDKQKSRYEKVAKKKNKQYTEEMEFYKHNKEEEAENVKKEEDELLKVLKQEALQLLKKKEKTETIIKKTKEEKNKKKEEKKNKKTVDPNKPKRPPSSFLLFSKEARKDLSKEKPGISNAQLTALISVKWKELSEEDKKKWNDEAGEAMEAYKKDLEEYNKNVVVDIPSNDN</sequence>
<organism evidence="1 2">
    <name type="scientific">Cichorium intybus</name>
    <name type="common">Chicory</name>
    <dbReference type="NCBI Taxonomy" id="13427"/>
    <lineage>
        <taxon>Eukaryota</taxon>
        <taxon>Viridiplantae</taxon>
        <taxon>Streptophyta</taxon>
        <taxon>Embryophyta</taxon>
        <taxon>Tracheophyta</taxon>
        <taxon>Spermatophyta</taxon>
        <taxon>Magnoliopsida</taxon>
        <taxon>eudicotyledons</taxon>
        <taxon>Gunneridae</taxon>
        <taxon>Pentapetalae</taxon>
        <taxon>asterids</taxon>
        <taxon>campanulids</taxon>
        <taxon>Asterales</taxon>
        <taxon>Asteraceae</taxon>
        <taxon>Cichorioideae</taxon>
        <taxon>Cichorieae</taxon>
        <taxon>Cichoriinae</taxon>
        <taxon>Cichorium</taxon>
    </lineage>
</organism>
<gene>
    <name evidence="1" type="ORF">L2E82_40522</name>
</gene>
<comment type="caution">
    <text evidence="1">The sequence shown here is derived from an EMBL/GenBank/DDBJ whole genome shotgun (WGS) entry which is preliminary data.</text>
</comment>
<protein>
    <submittedName>
        <fullName evidence="1">Uncharacterized protein</fullName>
    </submittedName>
</protein>
<accession>A0ACB9ALW2</accession>
<reference evidence="2" key="1">
    <citation type="journal article" date="2022" name="Mol. Ecol. Resour.">
        <title>The genomes of chicory, endive, great burdock and yacon provide insights into Asteraceae palaeo-polyploidization history and plant inulin production.</title>
        <authorList>
            <person name="Fan W."/>
            <person name="Wang S."/>
            <person name="Wang H."/>
            <person name="Wang A."/>
            <person name="Jiang F."/>
            <person name="Liu H."/>
            <person name="Zhao H."/>
            <person name="Xu D."/>
            <person name="Zhang Y."/>
        </authorList>
    </citation>
    <scope>NUCLEOTIDE SEQUENCE [LARGE SCALE GENOMIC DNA]</scope>
    <source>
        <strain evidence="2">cv. Punajuju</strain>
    </source>
</reference>
<evidence type="ECO:0000313" key="1">
    <source>
        <dbReference type="EMBL" id="KAI3710731.1"/>
    </source>
</evidence>
<keyword evidence="2" id="KW-1185">Reference proteome</keyword>
<dbReference type="Proteomes" id="UP001055811">
    <property type="component" value="Linkage Group LG07"/>
</dbReference>
<name>A0ACB9ALW2_CICIN</name>